<evidence type="ECO:0000313" key="6">
    <source>
        <dbReference type="Proteomes" id="UP000188243"/>
    </source>
</evidence>
<dbReference type="KEGG" id="paln:B0W48_13850"/>
<dbReference type="KEGG" id="paln:B0W48_03580"/>
<accession>A0A1Q2H1H1</accession>
<dbReference type="KEGG" id="paln:B0W48_15675"/>
<dbReference type="AlphaFoldDB" id="A0A1Q2H1H1"/>
<evidence type="ECO:0000313" key="2">
    <source>
        <dbReference type="EMBL" id="AQP98958.1"/>
    </source>
</evidence>
<evidence type="ECO:0008006" key="7">
    <source>
        <dbReference type="Google" id="ProtNLM"/>
    </source>
</evidence>
<reference evidence="5 6" key="1">
    <citation type="submission" date="2017-02" db="EMBL/GenBank/DDBJ databases">
        <title>Complete genome sequence of the cold-active Pseudoalteromonas aliena strain EH1 isolated from Arctic seawater.</title>
        <authorList>
            <person name="Kim E."/>
            <person name="Heo E."/>
            <person name="Kim H."/>
            <person name="Kim D."/>
        </authorList>
    </citation>
    <scope>NUCLEOTIDE SEQUENCE [LARGE SCALE GENOMIC DNA]</scope>
    <source>
        <strain evidence="5 6">EH1</strain>
    </source>
</reference>
<sequence>MRKTRSPEQWRNIIEEQQASDLTITEYCQQNALSKTTFYAAKNKLKVLPDNFVRAKITKQSGIIKPQQPITLVVGKVKVSLPSTTPATYLNQLLHEFA</sequence>
<dbReference type="EMBL" id="CP019628">
    <property type="protein sequence ID" value="AQQ00797.1"/>
    <property type="molecule type" value="Genomic_DNA"/>
</dbReference>
<dbReference type="KEGG" id="paln:B0W48_16425"/>
<dbReference type="KEGG" id="paln:B0W48_00055"/>
<dbReference type="Proteomes" id="UP000188243">
    <property type="component" value="Chromosome"/>
</dbReference>
<dbReference type="NCBIfam" id="NF047593">
    <property type="entry name" value="IS66_ISAeme5_TnpA"/>
    <property type="match status" value="1"/>
</dbReference>
<dbReference type="EMBL" id="CP019628">
    <property type="protein sequence ID" value="AQP98325.1"/>
    <property type="molecule type" value="Genomic_DNA"/>
</dbReference>
<protein>
    <recommendedName>
        <fullName evidence="7">Transposase</fullName>
    </recommendedName>
</protein>
<organism evidence="5 6">
    <name type="scientific">Pseudoalteromonas aliena</name>
    <dbReference type="NCBI Taxonomy" id="247523"/>
    <lineage>
        <taxon>Bacteria</taxon>
        <taxon>Pseudomonadati</taxon>
        <taxon>Pseudomonadota</taxon>
        <taxon>Gammaproteobacteria</taxon>
        <taxon>Alteromonadales</taxon>
        <taxon>Pseudoalteromonadaceae</taxon>
        <taxon>Pseudoalteromonas</taxon>
    </lineage>
</organism>
<evidence type="ECO:0000313" key="4">
    <source>
        <dbReference type="EMBL" id="AQQ01083.1"/>
    </source>
</evidence>
<dbReference type="EMBL" id="CP019628">
    <property type="protein sequence ID" value="AQQ01218.1"/>
    <property type="molecule type" value="Genomic_DNA"/>
</dbReference>
<evidence type="ECO:0000313" key="1">
    <source>
        <dbReference type="EMBL" id="AQP98325.1"/>
    </source>
</evidence>
<evidence type="ECO:0000313" key="3">
    <source>
        <dbReference type="EMBL" id="AQQ00797.1"/>
    </source>
</evidence>
<proteinExistence type="predicted"/>
<dbReference type="EMBL" id="CP019628">
    <property type="protein sequence ID" value="AQQ01083.1"/>
    <property type="molecule type" value="Genomic_DNA"/>
</dbReference>
<gene>
    <name evidence="1" type="ORF">B0W48_00055</name>
    <name evidence="2" type="ORF">B0W48_03580</name>
    <name evidence="3" type="ORF">B0W48_13850</name>
    <name evidence="4" type="ORF">B0W48_15675</name>
    <name evidence="5" type="ORF">B0W48_16425</name>
</gene>
<evidence type="ECO:0000313" key="5">
    <source>
        <dbReference type="EMBL" id="AQQ01218.1"/>
    </source>
</evidence>
<name>A0A1Q2H1H1_9GAMM</name>
<dbReference type="EMBL" id="CP019628">
    <property type="protein sequence ID" value="AQP98958.1"/>
    <property type="molecule type" value="Genomic_DNA"/>
</dbReference>
<dbReference type="RefSeq" id="WP_077535063.1">
    <property type="nucleotide sequence ID" value="NZ_CANLYY010000004.1"/>
</dbReference>
<dbReference type="STRING" id="247523.B0W48_00055"/>